<proteinExistence type="predicted"/>
<gene>
    <name evidence="4" type="ORF">QFZ46_000947</name>
</gene>
<keyword evidence="1 2" id="KW-0238">DNA-binding</keyword>
<dbReference type="InterPro" id="IPR009057">
    <property type="entry name" value="Homeodomain-like_sf"/>
</dbReference>
<evidence type="ECO:0000256" key="2">
    <source>
        <dbReference type="PROSITE-ProRule" id="PRU00335"/>
    </source>
</evidence>
<dbReference type="PANTHER" id="PTHR43479">
    <property type="entry name" value="ACREF/ENVCD OPERON REPRESSOR-RELATED"/>
    <property type="match status" value="1"/>
</dbReference>
<name>A0ABU0P7B3_9MICO</name>
<comment type="caution">
    <text evidence="4">The sequence shown here is derived from an EMBL/GenBank/DDBJ whole genome shotgun (WGS) entry which is preliminary data.</text>
</comment>
<dbReference type="Proteomes" id="UP001239085">
    <property type="component" value="Unassembled WGS sequence"/>
</dbReference>
<dbReference type="PROSITE" id="PS50977">
    <property type="entry name" value="HTH_TETR_2"/>
    <property type="match status" value="1"/>
</dbReference>
<reference evidence="4 5" key="1">
    <citation type="submission" date="2023-07" db="EMBL/GenBank/DDBJ databases">
        <title>Comparative genomics of wheat-associated soil bacteria to identify genetic determinants of phenazine resistance.</title>
        <authorList>
            <person name="Mouncey N."/>
        </authorList>
    </citation>
    <scope>NUCLEOTIDE SEQUENCE [LARGE SCALE GENOMIC DNA]</scope>
    <source>
        <strain evidence="4 5">W2I7</strain>
    </source>
</reference>
<dbReference type="InterPro" id="IPR050624">
    <property type="entry name" value="HTH-type_Tx_Regulator"/>
</dbReference>
<dbReference type="RefSeq" id="WP_307358861.1">
    <property type="nucleotide sequence ID" value="NZ_JAUSXK010000001.1"/>
</dbReference>
<feature type="DNA-binding region" description="H-T-H motif" evidence="2">
    <location>
        <begin position="37"/>
        <end position="56"/>
    </location>
</feature>
<accession>A0ABU0P7B3</accession>
<evidence type="ECO:0000313" key="4">
    <source>
        <dbReference type="EMBL" id="MDQ0642787.1"/>
    </source>
</evidence>
<evidence type="ECO:0000256" key="1">
    <source>
        <dbReference type="ARBA" id="ARBA00023125"/>
    </source>
</evidence>
<evidence type="ECO:0000313" key="5">
    <source>
        <dbReference type="Proteomes" id="UP001239085"/>
    </source>
</evidence>
<dbReference type="EMBL" id="JAUSXK010000001">
    <property type="protein sequence ID" value="MDQ0642787.1"/>
    <property type="molecule type" value="Genomic_DNA"/>
</dbReference>
<dbReference type="InterPro" id="IPR001647">
    <property type="entry name" value="HTH_TetR"/>
</dbReference>
<dbReference type="PANTHER" id="PTHR43479:SF11">
    <property type="entry name" value="ACREF_ENVCD OPERON REPRESSOR-RELATED"/>
    <property type="match status" value="1"/>
</dbReference>
<dbReference type="SUPFAM" id="SSF46689">
    <property type="entry name" value="Homeodomain-like"/>
    <property type="match status" value="1"/>
</dbReference>
<keyword evidence="5" id="KW-1185">Reference proteome</keyword>
<dbReference type="Gene3D" id="1.10.357.10">
    <property type="entry name" value="Tetracycline Repressor, domain 2"/>
    <property type="match status" value="1"/>
</dbReference>
<evidence type="ECO:0000259" key="3">
    <source>
        <dbReference type="PROSITE" id="PS50977"/>
    </source>
</evidence>
<organism evidence="4 5">
    <name type="scientific">Microbacterium murale</name>
    <dbReference type="NCBI Taxonomy" id="1081040"/>
    <lineage>
        <taxon>Bacteria</taxon>
        <taxon>Bacillati</taxon>
        <taxon>Actinomycetota</taxon>
        <taxon>Actinomycetes</taxon>
        <taxon>Micrococcales</taxon>
        <taxon>Microbacteriaceae</taxon>
        <taxon>Microbacterium</taxon>
    </lineage>
</organism>
<feature type="domain" description="HTH tetR-type" evidence="3">
    <location>
        <begin position="14"/>
        <end position="74"/>
    </location>
</feature>
<sequence>MQSGTPSRAVDPRPARTRASIYAAVAELALEPEQGVSVNAILRMSGVSRSGFYAHFTGLDDLLVAMVTEAYRDIAATYKAASVADPAGAARRAQEQLVAFISERRAFLRASLEWPVGSRAHEVITQAYAEGVRDAIVARGDAAPSGIDLDDMATFIAGGAIAMLTRWIREGDDSVPQSLLVDRLLAVLPEWLIGSG</sequence>
<protein>
    <submittedName>
        <fullName evidence="4">AcrR family transcriptional regulator</fullName>
    </submittedName>
</protein>